<dbReference type="CDD" id="cd00082">
    <property type="entry name" value="HisKA"/>
    <property type="match status" value="1"/>
</dbReference>
<feature type="coiled-coil region" evidence="7">
    <location>
        <begin position="360"/>
        <end position="394"/>
    </location>
</feature>
<dbReference type="CDD" id="cd16922">
    <property type="entry name" value="HATPase_EvgS-ArcB-TorS-like"/>
    <property type="match status" value="1"/>
</dbReference>
<feature type="domain" description="PAC" evidence="11">
    <location>
        <begin position="320"/>
        <end position="372"/>
    </location>
</feature>
<dbReference type="InterPro" id="IPR035965">
    <property type="entry name" value="PAS-like_dom_sf"/>
</dbReference>
<keyword evidence="7" id="KW-0175">Coiled coil</keyword>
<evidence type="ECO:0000259" key="9">
    <source>
        <dbReference type="PROSITE" id="PS50110"/>
    </source>
</evidence>
<feature type="modified residue" description="4-aspartylphosphate" evidence="6">
    <location>
        <position position="709"/>
    </location>
</feature>
<evidence type="ECO:0000256" key="7">
    <source>
        <dbReference type="SAM" id="Coils"/>
    </source>
</evidence>
<dbReference type="PANTHER" id="PTHR43047:SF72">
    <property type="entry name" value="OSMOSENSING HISTIDINE PROTEIN KINASE SLN1"/>
    <property type="match status" value="1"/>
</dbReference>
<feature type="domain" description="Histidine kinase" evidence="8">
    <location>
        <begin position="404"/>
        <end position="630"/>
    </location>
</feature>
<dbReference type="SMART" id="SM00448">
    <property type="entry name" value="REC"/>
    <property type="match status" value="1"/>
</dbReference>
<dbReference type="SMART" id="SM00388">
    <property type="entry name" value="HisKA"/>
    <property type="match status" value="1"/>
</dbReference>
<dbReference type="InterPro" id="IPR003594">
    <property type="entry name" value="HATPase_dom"/>
</dbReference>
<dbReference type="NCBIfam" id="TIGR00229">
    <property type="entry name" value="sensory_box"/>
    <property type="match status" value="1"/>
</dbReference>
<evidence type="ECO:0000259" key="8">
    <source>
        <dbReference type="PROSITE" id="PS50109"/>
    </source>
</evidence>
<dbReference type="Pfam" id="PF08447">
    <property type="entry name" value="PAS_3"/>
    <property type="match status" value="1"/>
</dbReference>
<evidence type="ECO:0000256" key="5">
    <source>
        <dbReference type="ARBA" id="ARBA00022777"/>
    </source>
</evidence>
<dbReference type="SUPFAM" id="SSF55874">
    <property type="entry name" value="ATPase domain of HSP90 chaperone/DNA topoisomerase II/histidine kinase"/>
    <property type="match status" value="1"/>
</dbReference>
<dbReference type="CDD" id="cd00130">
    <property type="entry name" value="PAS"/>
    <property type="match status" value="2"/>
</dbReference>
<feature type="domain" description="PAS" evidence="10">
    <location>
        <begin position="19"/>
        <end position="63"/>
    </location>
</feature>
<dbReference type="Pfam" id="PF02518">
    <property type="entry name" value="HATPase_c"/>
    <property type="match status" value="1"/>
</dbReference>
<evidence type="ECO:0000259" key="10">
    <source>
        <dbReference type="PROSITE" id="PS50112"/>
    </source>
</evidence>
<dbReference type="InterPro" id="IPR036097">
    <property type="entry name" value="HisK_dim/P_sf"/>
</dbReference>
<dbReference type="PROSITE" id="PS50112">
    <property type="entry name" value="PAS"/>
    <property type="match status" value="1"/>
</dbReference>
<evidence type="ECO:0000256" key="4">
    <source>
        <dbReference type="ARBA" id="ARBA00022679"/>
    </source>
</evidence>
<comment type="catalytic activity">
    <reaction evidence="1">
        <text>ATP + protein L-histidine = ADP + protein N-phospho-L-histidine.</text>
        <dbReference type="EC" id="2.7.13.3"/>
    </reaction>
</comment>
<dbReference type="Gene3D" id="3.30.450.20">
    <property type="entry name" value="PAS domain"/>
    <property type="match status" value="3"/>
</dbReference>
<dbReference type="InterPro" id="IPR003661">
    <property type="entry name" value="HisK_dim/P_dom"/>
</dbReference>
<dbReference type="RefSeq" id="WP_311368166.1">
    <property type="nucleotide sequence ID" value="NZ_JAVRHX010000001.1"/>
</dbReference>
<dbReference type="InterPro" id="IPR000700">
    <property type="entry name" value="PAS-assoc_C"/>
</dbReference>
<evidence type="ECO:0000313" key="13">
    <source>
        <dbReference type="Proteomes" id="UP001253545"/>
    </source>
</evidence>
<dbReference type="SMART" id="SM00387">
    <property type="entry name" value="HATPase_c"/>
    <property type="match status" value="1"/>
</dbReference>
<dbReference type="CDD" id="cd17546">
    <property type="entry name" value="REC_hyHK_CKI1_RcsC-like"/>
    <property type="match status" value="1"/>
</dbReference>
<dbReference type="SMART" id="SM00091">
    <property type="entry name" value="PAS"/>
    <property type="match status" value="3"/>
</dbReference>
<evidence type="ECO:0000256" key="2">
    <source>
        <dbReference type="ARBA" id="ARBA00012438"/>
    </source>
</evidence>
<dbReference type="InterPro" id="IPR013655">
    <property type="entry name" value="PAS_fold_3"/>
</dbReference>
<keyword evidence="3 6" id="KW-0597">Phosphoprotein</keyword>
<dbReference type="PROSITE" id="PS50109">
    <property type="entry name" value="HIS_KIN"/>
    <property type="match status" value="1"/>
</dbReference>
<dbReference type="InterPro" id="IPR000014">
    <property type="entry name" value="PAS"/>
</dbReference>
<dbReference type="SUPFAM" id="SSF47384">
    <property type="entry name" value="Homodimeric domain of signal transducing histidine kinase"/>
    <property type="match status" value="1"/>
</dbReference>
<keyword evidence="5" id="KW-0418">Kinase</keyword>
<proteinExistence type="predicted"/>
<dbReference type="InterPro" id="IPR004358">
    <property type="entry name" value="Sig_transdc_His_kin-like_C"/>
</dbReference>
<dbReference type="InterPro" id="IPR001789">
    <property type="entry name" value="Sig_transdc_resp-reg_receiver"/>
</dbReference>
<dbReference type="Gene3D" id="1.10.287.130">
    <property type="match status" value="1"/>
</dbReference>
<dbReference type="Pfam" id="PF00072">
    <property type="entry name" value="Response_reg"/>
    <property type="match status" value="1"/>
</dbReference>
<feature type="domain" description="Response regulatory" evidence="9">
    <location>
        <begin position="657"/>
        <end position="779"/>
    </location>
</feature>
<evidence type="ECO:0000256" key="1">
    <source>
        <dbReference type="ARBA" id="ARBA00000085"/>
    </source>
</evidence>
<evidence type="ECO:0000313" key="12">
    <source>
        <dbReference type="EMBL" id="MDT0594706.1"/>
    </source>
</evidence>
<organism evidence="12 13">
    <name type="scientific">Glaciecola petra</name>
    <dbReference type="NCBI Taxonomy" id="3075602"/>
    <lineage>
        <taxon>Bacteria</taxon>
        <taxon>Pseudomonadati</taxon>
        <taxon>Pseudomonadota</taxon>
        <taxon>Gammaproteobacteria</taxon>
        <taxon>Alteromonadales</taxon>
        <taxon>Alteromonadaceae</taxon>
        <taxon>Glaciecola</taxon>
    </lineage>
</organism>
<dbReference type="PROSITE" id="PS50110">
    <property type="entry name" value="RESPONSE_REGULATORY"/>
    <property type="match status" value="1"/>
</dbReference>
<dbReference type="Pfam" id="PF00512">
    <property type="entry name" value="HisKA"/>
    <property type="match status" value="1"/>
</dbReference>
<dbReference type="PRINTS" id="PR00344">
    <property type="entry name" value="BCTRLSENSOR"/>
</dbReference>
<dbReference type="PROSITE" id="PS50113">
    <property type="entry name" value="PAC"/>
    <property type="match status" value="2"/>
</dbReference>
<dbReference type="PANTHER" id="PTHR43047">
    <property type="entry name" value="TWO-COMPONENT HISTIDINE PROTEIN KINASE"/>
    <property type="match status" value="1"/>
</dbReference>
<dbReference type="InterPro" id="IPR005467">
    <property type="entry name" value="His_kinase_dom"/>
</dbReference>
<reference evidence="12 13" key="1">
    <citation type="submission" date="2023-09" db="EMBL/GenBank/DDBJ databases">
        <authorList>
            <person name="Rey-Velasco X."/>
        </authorList>
    </citation>
    <scope>NUCLEOTIDE SEQUENCE [LARGE SCALE GENOMIC DNA]</scope>
    <source>
        <strain evidence="12 13">P117</strain>
    </source>
</reference>
<dbReference type="Proteomes" id="UP001253545">
    <property type="component" value="Unassembled WGS sequence"/>
</dbReference>
<dbReference type="EC" id="2.7.13.3" evidence="2"/>
<dbReference type="EMBL" id="JAVRHX010000001">
    <property type="protein sequence ID" value="MDT0594706.1"/>
    <property type="molecule type" value="Genomic_DNA"/>
</dbReference>
<dbReference type="InterPro" id="IPR001610">
    <property type="entry name" value="PAC"/>
</dbReference>
<protein>
    <recommendedName>
        <fullName evidence="2">histidine kinase</fullName>
        <ecNumber evidence="2">2.7.13.3</ecNumber>
    </recommendedName>
</protein>
<evidence type="ECO:0000256" key="6">
    <source>
        <dbReference type="PROSITE-ProRule" id="PRU00169"/>
    </source>
</evidence>
<gene>
    <name evidence="12" type="ORF">RM552_07640</name>
</gene>
<dbReference type="InterPro" id="IPR013767">
    <property type="entry name" value="PAS_fold"/>
</dbReference>
<sequence length="780" mass="87849">MLLTSEFFEELSYLYMRCSATGNIVHCNKFTCSLSGFKKSQIINSNFIDYFHPDDTEEVLSILLVDDESSDSTCSKEYTHRFRKTDGSYFWCKWQCIRSQQDNSICLMGEDVSEQKRIKSAILAIEEVTDTGYWEIDLDTGILYWSDKIHQIHETDKHTFKPRIEDGLKFYAPESIPILTDALKELEETGKPYELELSFVTNKGRNLTVIAHGFSETKNGRVVRNFGTFKDLTQQKEEEASLRTLERRIILSLEAAKIGVWDYDFEQDNLVWDKRLLEIFDKQPEQFNSSFEDWRSAVHPDDIEVAEKAFFDSIESRDFFNHTFRIVTSSGEVKHVLGMASAVYDEQGNPVKATGVNLDLSESERTKQALEKAKNQAQENANLAKKMADKAKSADTQKSVFLANMSHEIRTPISGILGLLDMLAENIENAGNKNDKQLKYIHMAKNTSQHLLKIISDILDFSKIEAGKIQIHNSPIALQKTLLDMIDSYTLQAKEKSLFLDYASDGLDDSIVIGDEVRLKQILYNLLSNALKFTQKGGITIRAKLRLEKDDIATFICSVVDTGKGIQTDKLDILFSPFEQVDAGSSKSSEGTGLGLAISNDLAMLMGGKISAYSEEGVGSTFTLHLPFKVAKEHKNPLTISQQVQGQSTDDVFKNKHVLVVEDNEINQVIVTNMLEQLGLEFSVAEDGLEAIETMTNSESNKFDMILMDCQMPRMDGYETTQVIRTSPALDRFKNIPIIALTANAMVGDREKCIKAGMNDYIAKPLAKNILVAKLQAIFS</sequence>
<name>A0ABU2ZQ09_9ALTE</name>
<dbReference type="InterPro" id="IPR011006">
    <property type="entry name" value="CheY-like_superfamily"/>
</dbReference>
<dbReference type="Gene3D" id="3.40.50.2300">
    <property type="match status" value="1"/>
</dbReference>
<keyword evidence="4" id="KW-0808">Transferase</keyword>
<dbReference type="Pfam" id="PF00989">
    <property type="entry name" value="PAS"/>
    <property type="match status" value="1"/>
</dbReference>
<evidence type="ECO:0000259" key="11">
    <source>
        <dbReference type="PROSITE" id="PS50113"/>
    </source>
</evidence>
<feature type="domain" description="PAC" evidence="11">
    <location>
        <begin position="193"/>
        <end position="244"/>
    </location>
</feature>
<comment type="caution">
    <text evidence="12">The sequence shown here is derived from an EMBL/GenBank/DDBJ whole genome shotgun (WGS) entry which is preliminary data.</text>
</comment>
<dbReference type="InterPro" id="IPR036890">
    <property type="entry name" value="HATPase_C_sf"/>
</dbReference>
<dbReference type="SUPFAM" id="SSF55785">
    <property type="entry name" value="PYP-like sensor domain (PAS domain)"/>
    <property type="match status" value="3"/>
</dbReference>
<dbReference type="SMART" id="SM00086">
    <property type="entry name" value="PAC"/>
    <property type="match status" value="3"/>
</dbReference>
<dbReference type="Gene3D" id="3.30.565.10">
    <property type="entry name" value="Histidine kinase-like ATPase, C-terminal domain"/>
    <property type="match status" value="1"/>
</dbReference>
<evidence type="ECO:0000256" key="3">
    <source>
        <dbReference type="ARBA" id="ARBA00022553"/>
    </source>
</evidence>
<accession>A0ABU2ZQ09</accession>
<keyword evidence="13" id="KW-1185">Reference proteome</keyword>
<dbReference type="SUPFAM" id="SSF52172">
    <property type="entry name" value="CheY-like"/>
    <property type="match status" value="1"/>
</dbReference>